<dbReference type="GeneID" id="17293584"/>
<dbReference type="RefSeq" id="XP_005823831.1">
    <property type="nucleotide sequence ID" value="XM_005823774.1"/>
</dbReference>
<accession>L1IKU6</accession>
<reference evidence="1 3" key="1">
    <citation type="journal article" date="2012" name="Nature">
        <title>Algal genomes reveal evolutionary mosaicism and the fate of nucleomorphs.</title>
        <authorList>
            <consortium name="DOE Joint Genome Institute"/>
            <person name="Curtis B.A."/>
            <person name="Tanifuji G."/>
            <person name="Burki F."/>
            <person name="Gruber A."/>
            <person name="Irimia M."/>
            <person name="Maruyama S."/>
            <person name="Arias M.C."/>
            <person name="Ball S.G."/>
            <person name="Gile G.H."/>
            <person name="Hirakawa Y."/>
            <person name="Hopkins J.F."/>
            <person name="Kuo A."/>
            <person name="Rensing S.A."/>
            <person name="Schmutz J."/>
            <person name="Symeonidi A."/>
            <person name="Elias M."/>
            <person name="Eveleigh R.J."/>
            <person name="Herman E.K."/>
            <person name="Klute M.J."/>
            <person name="Nakayama T."/>
            <person name="Obornik M."/>
            <person name="Reyes-Prieto A."/>
            <person name="Armbrust E.V."/>
            <person name="Aves S.J."/>
            <person name="Beiko R.G."/>
            <person name="Coutinho P."/>
            <person name="Dacks J.B."/>
            <person name="Durnford D.G."/>
            <person name="Fast N.M."/>
            <person name="Green B.R."/>
            <person name="Grisdale C.J."/>
            <person name="Hempel F."/>
            <person name="Henrissat B."/>
            <person name="Hoppner M.P."/>
            <person name="Ishida K."/>
            <person name="Kim E."/>
            <person name="Koreny L."/>
            <person name="Kroth P.G."/>
            <person name="Liu Y."/>
            <person name="Malik S.B."/>
            <person name="Maier U.G."/>
            <person name="McRose D."/>
            <person name="Mock T."/>
            <person name="Neilson J.A."/>
            <person name="Onodera N.T."/>
            <person name="Poole A.M."/>
            <person name="Pritham E.J."/>
            <person name="Richards T.A."/>
            <person name="Rocap G."/>
            <person name="Roy S.W."/>
            <person name="Sarai C."/>
            <person name="Schaack S."/>
            <person name="Shirato S."/>
            <person name="Slamovits C.H."/>
            <person name="Spencer D.F."/>
            <person name="Suzuki S."/>
            <person name="Worden A.Z."/>
            <person name="Zauner S."/>
            <person name="Barry K."/>
            <person name="Bell C."/>
            <person name="Bharti A.K."/>
            <person name="Crow J.A."/>
            <person name="Grimwood J."/>
            <person name="Kramer R."/>
            <person name="Lindquist E."/>
            <person name="Lucas S."/>
            <person name="Salamov A."/>
            <person name="McFadden G.I."/>
            <person name="Lane C.E."/>
            <person name="Keeling P.J."/>
            <person name="Gray M.W."/>
            <person name="Grigoriev I.V."/>
            <person name="Archibald J.M."/>
        </authorList>
    </citation>
    <scope>NUCLEOTIDE SEQUENCE</scope>
    <source>
        <strain evidence="1 3">CCMP2712</strain>
    </source>
</reference>
<sequence length="283" mass="31862">MPNSHDEEDGVNDKSEVLEQFSHIHRRLVEEMHAKQAHSLSSLLSNVEAMDDDVDQVLSSMDDETLAMHVNPEDRRNVLHYLAKYNGQKFSVLGKILKRVPSLADGALKESGLLPVHLLCRYFPNETKSLDLLLQTSPSSAARAEAEGYFAFYNVSMKLLSLAVTISDFPVAFRFTLLAQLVLLPGLSRRSQYKTALAGFLSTTLPLVCGYPEAVFTTNSEGKLPVDCLAENKDYDEYCLPLMLRELLKTFRTSKPTRNVSGFCWKATDEQTRQKEIRQKDKA</sequence>
<dbReference type="HOGENOM" id="CLU_984985_0_0_1"/>
<dbReference type="PaxDb" id="55529-EKX36851"/>
<evidence type="ECO:0000313" key="3">
    <source>
        <dbReference type="Proteomes" id="UP000011087"/>
    </source>
</evidence>
<organism evidence="1">
    <name type="scientific">Guillardia theta (strain CCMP2712)</name>
    <name type="common">Cryptophyte</name>
    <dbReference type="NCBI Taxonomy" id="905079"/>
    <lineage>
        <taxon>Eukaryota</taxon>
        <taxon>Cryptophyceae</taxon>
        <taxon>Pyrenomonadales</taxon>
        <taxon>Geminigeraceae</taxon>
        <taxon>Guillardia</taxon>
    </lineage>
</organism>
<dbReference type="EnsemblProtists" id="EKX36851">
    <property type="protein sequence ID" value="EKX36851"/>
    <property type="gene ID" value="GUITHDRAFT_117019"/>
</dbReference>
<protein>
    <submittedName>
        <fullName evidence="1 2">Uncharacterized protein</fullName>
    </submittedName>
</protein>
<dbReference type="AlphaFoldDB" id="L1IKU6"/>
<name>L1IKU6_GUITC</name>
<gene>
    <name evidence="1" type="ORF">GUITHDRAFT_117019</name>
</gene>
<proteinExistence type="predicted"/>
<reference evidence="2" key="3">
    <citation type="submission" date="2015-06" db="UniProtKB">
        <authorList>
            <consortium name="EnsemblProtists"/>
        </authorList>
    </citation>
    <scope>IDENTIFICATION</scope>
</reference>
<evidence type="ECO:0000313" key="1">
    <source>
        <dbReference type="EMBL" id="EKX36851.1"/>
    </source>
</evidence>
<dbReference type="EMBL" id="JH993067">
    <property type="protein sequence ID" value="EKX36851.1"/>
    <property type="molecule type" value="Genomic_DNA"/>
</dbReference>
<dbReference type="KEGG" id="gtt:GUITHDRAFT_117019"/>
<evidence type="ECO:0000313" key="2">
    <source>
        <dbReference type="EnsemblProtists" id="EKX36851"/>
    </source>
</evidence>
<dbReference type="Proteomes" id="UP000011087">
    <property type="component" value="Unassembled WGS sequence"/>
</dbReference>
<keyword evidence="3" id="KW-1185">Reference proteome</keyword>
<reference evidence="3" key="2">
    <citation type="submission" date="2012-11" db="EMBL/GenBank/DDBJ databases">
        <authorList>
            <person name="Kuo A."/>
            <person name="Curtis B.A."/>
            <person name="Tanifuji G."/>
            <person name="Burki F."/>
            <person name="Gruber A."/>
            <person name="Irimia M."/>
            <person name="Maruyama S."/>
            <person name="Arias M.C."/>
            <person name="Ball S.G."/>
            <person name="Gile G.H."/>
            <person name="Hirakawa Y."/>
            <person name="Hopkins J.F."/>
            <person name="Rensing S.A."/>
            <person name="Schmutz J."/>
            <person name="Symeonidi A."/>
            <person name="Elias M."/>
            <person name="Eveleigh R.J."/>
            <person name="Herman E.K."/>
            <person name="Klute M.J."/>
            <person name="Nakayama T."/>
            <person name="Obornik M."/>
            <person name="Reyes-Prieto A."/>
            <person name="Armbrust E.V."/>
            <person name="Aves S.J."/>
            <person name="Beiko R.G."/>
            <person name="Coutinho P."/>
            <person name="Dacks J.B."/>
            <person name="Durnford D.G."/>
            <person name="Fast N.M."/>
            <person name="Green B.R."/>
            <person name="Grisdale C."/>
            <person name="Hempe F."/>
            <person name="Henrissat B."/>
            <person name="Hoppner M.P."/>
            <person name="Ishida K.-I."/>
            <person name="Kim E."/>
            <person name="Koreny L."/>
            <person name="Kroth P.G."/>
            <person name="Liu Y."/>
            <person name="Malik S.-B."/>
            <person name="Maier U.G."/>
            <person name="McRose D."/>
            <person name="Mock T."/>
            <person name="Neilson J.A."/>
            <person name="Onodera N.T."/>
            <person name="Poole A.M."/>
            <person name="Pritham E.J."/>
            <person name="Richards T.A."/>
            <person name="Rocap G."/>
            <person name="Roy S.W."/>
            <person name="Sarai C."/>
            <person name="Schaack S."/>
            <person name="Shirato S."/>
            <person name="Slamovits C.H."/>
            <person name="Spencer D.F."/>
            <person name="Suzuki S."/>
            <person name="Worden A.Z."/>
            <person name="Zauner S."/>
            <person name="Barry K."/>
            <person name="Bell C."/>
            <person name="Bharti A.K."/>
            <person name="Crow J.A."/>
            <person name="Grimwood J."/>
            <person name="Kramer R."/>
            <person name="Lindquist E."/>
            <person name="Lucas S."/>
            <person name="Salamov A."/>
            <person name="McFadden G.I."/>
            <person name="Lane C.E."/>
            <person name="Keeling P.J."/>
            <person name="Gray M.W."/>
            <person name="Grigoriev I.V."/>
            <person name="Archibald J.M."/>
        </authorList>
    </citation>
    <scope>NUCLEOTIDE SEQUENCE</scope>
    <source>
        <strain evidence="3">CCMP2712</strain>
    </source>
</reference>